<dbReference type="Proteomes" id="UP000305067">
    <property type="component" value="Unassembled WGS sequence"/>
</dbReference>
<dbReference type="GO" id="GO:0005737">
    <property type="term" value="C:cytoplasm"/>
    <property type="evidence" value="ECO:0007669"/>
    <property type="project" value="TreeGrafter"/>
</dbReference>
<gene>
    <name evidence="2" type="ORF">BDV98DRAFT_512359</name>
</gene>
<dbReference type="STRING" id="1884261.A0A5C3Q980"/>
<dbReference type="InterPro" id="IPR051092">
    <property type="entry name" value="FYVE_RhoGEF_PH"/>
</dbReference>
<dbReference type="InterPro" id="IPR000219">
    <property type="entry name" value="DH_dom"/>
</dbReference>
<keyword evidence="3" id="KW-1185">Reference proteome</keyword>
<dbReference type="Gene3D" id="1.20.900.10">
    <property type="entry name" value="Dbl homology (DH) domain"/>
    <property type="match status" value="1"/>
</dbReference>
<dbReference type="AlphaFoldDB" id="A0A5C3Q980"/>
<dbReference type="InterPro" id="IPR035899">
    <property type="entry name" value="DBL_dom_sf"/>
</dbReference>
<sequence length="171" mass="19605">MDTQRRQVLQELCTTEEHFIARLEGTIRLYVLPLRVESTRTWITGVPPDFAKLLDWFEDIMHLHRFMVTSLRSRLVDHESRHGASFRGGDETVAELLGKFIHRLEVYQPYLVQLSGVVDLVGKMVDDGSNDLGQFIQMQQKAGGGGDELQQMLVEPVDMLSKYPDIFRVSD</sequence>
<dbReference type="OrthoDB" id="1716625at2759"/>
<dbReference type="EMBL" id="ML178840">
    <property type="protein sequence ID" value="TFK98321.1"/>
    <property type="molecule type" value="Genomic_DNA"/>
</dbReference>
<dbReference type="PANTHER" id="PTHR12673:SF159">
    <property type="entry name" value="LD03170P"/>
    <property type="match status" value="1"/>
</dbReference>
<feature type="domain" description="DH" evidence="1">
    <location>
        <begin position="4"/>
        <end position="168"/>
    </location>
</feature>
<dbReference type="SUPFAM" id="SSF48065">
    <property type="entry name" value="DBL homology domain (DH-domain)"/>
    <property type="match status" value="1"/>
</dbReference>
<evidence type="ECO:0000259" key="1">
    <source>
        <dbReference type="PROSITE" id="PS50010"/>
    </source>
</evidence>
<evidence type="ECO:0000313" key="3">
    <source>
        <dbReference type="Proteomes" id="UP000305067"/>
    </source>
</evidence>
<proteinExistence type="predicted"/>
<protein>
    <submittedName>
        <fullName evidence="2">Dbl homology domain-containing protein</fullName>
    </submittedName>
</protein>
<dbReference type="GO" id="GO:0005085">
    <property type="term" value="F:guanyl-nucleotide exchange factor activity"/>
    <property type="evidence" value="ECO:0007669"/>
    <property type="project" value="InterPro"/>
</dbReference>
<accession>A0A5C3Q980</accession>
<reference evidence="2 3" key="1">
    <citation type="journal article" date="2019" name="Nat. Ecol. Evol.">
        <title>Megaphylogeny resolves global patterns of mushroom evolution.</title>
        <authorList>
            <person name="Varga T."/>
            <person name="Krizsan K."/>
            <person name="Foldi C."/>
            <person name="Dima B."/>
            <person name="Sanchez-Garcia M."/>
            <person name="Sanchez-Ramirez S."/>
            <person name="Szollosi G.J."/>
            <person name="Szarkandi J.G."/>
            <person name="Papp V."/>
            <person name="Albert L."/>
            <person name="Andreopoulos W."/>
            <person name="Angelini C."/>
            <person name="Antonin V."/>
            <person name="Barry K.W."/>
            <person name="Bougher N.L."/>
            <person name="Buchanan P."/>
            <person name="Buyck B."/>
            <person name="Bense V."/>
            <person name="Catcheside P."/>
            <person name="Chovatia M."/>
            <person name="Cooper J."/>
            <person name="Damon W."/>
            <person name="Desjardin D."/>
            <person name="Finy P."/>
            <person name="Geml J."/>
            <person name="Haridas S."/>
            <person name="Hughes K."/>
            <person name="Justo A."/>
            <person name="Karasinski D."/>
            <person name="Kautmanova I."/>
            <person name="Kiss B."/>
            <person name="Kocsube S."/>
            <person name="Kotiranta H."/>
            <person name="LaButti K.M."/>
            <person name="Lechner B.E."/>
            <person name="Liimatainen K."/>
            <person name="Lipzen A."/>
            <person name="Lukacs Z."/>
            <person name="Mihaltcheva S."/>
            <person name="Morgado L.N."/>
            <person name="Niskanen T."/>
            <person name="Noordeloos M.E."/>
            <person name="Ohm R.A."/>
            <person name="Ortiz-Santana B."/>
            <person name="Ovrebo C."/>
            <person name="Racz N."/>
            <person name="Riley R."/>
            <person name="Savchenko A."/>
            <person name="Shiryaev A."/>
            <person name="Soop K."/>
            <person name="Spirin V."/>
            <person name="Szebenyi C."/>
            <person name="Tomsovsky M."/>
            <person name="Tulloss R.E."/>
            <person name="Uehling J."/>
            <person name="Grigoriev I.V."/>
            <person name="Vagvolgyi C."/>
            <person name="Papp T."/>
            <person name="Martin F.M."/>
            <person name="Miettinen O."/>
            <person name="Hibbett D.S."/>
            <person name="Nagy L.G."/>
        </authorList>
    </citation>
    <scope>NUCLEOTIDE SEQUENCE [LARGE SCALE GENOMIC DNA]</scope>
    <source>
        <strain evidence="2 3">CBS 309.79</strain>
    </source>
</reference>
<dbReference type="Pfam" id="PF00621">
    <property type="entry name" value="RhoGEF"/>
    <property type="match status" value="1"/>
</dbReference>
<organism evidence="2 3">
    <name type="scientific">Pterulicium gracile</name>
    <dbReference type="NCBI Taxonomy" id="1884261"/>
    <lineage>
        <taxon>Eukaryota</taxon>
        <taxon>Fungi</taxon>
        <taxon>Dikarya</taxon>
        <taxon>Basidiomycota</taxon>
        <taxon>Agaricomycotina</taxon>
        <taxon>Agaricomycetes</taxon>
        <taxon>Agaricomycetidae</taxon>
        <taxon>Agaricales</taxon>
        <taxon>Pleurotineae</taxon>
        <taxon>Pterulaceae</taxon>
        <taxon>Pterulicium</taxon>
    </lineage>
</organism>
<dbReference type="PROSITE" id="PS50010">
    <property type="entry name" value="DH_2"/>
    <property type="match status" value="1"/>
</dbReference>
<name>A0A5C3Q980_9AGAR</name>
<dbReference type="PANTHER" id="PTHR12673">
    <property type="entry name" value="FACIOGENITAL DYSPLASIA PROTEIN"/>
    <property type="match status" value="1"/>
</dbReference>
<evidence type="ECO:0000313" key="2">
    <source>
        <dbReference type="EMBL" id="TFK98321.1"/>
    </source>
</evidence>